<dbReference type="PATRIC" id="fig|566551.4.peg.1969"/>
<dbReference type="EMBL" id="ATDT01000020">
    <property type="protein sequence ID" value="EPF16909.1"/>
    <property type="molecule type" value="Genomic_DNA"/>
</dbReference>
<dbReference type="HOGENOM" id="CLU_3267526_0_0_6"/>
<dbReference type="STRING" id="566551.HMPREF0201_02144"/>
<evidence type="ECO:0000313" key="2">
    <source>
        <dbReference type="Proteomes" id="UP000014585"/>
    </source>
</evidence>
<gene>
    <name evidence="1" type="ORF">HMPREF0201_02144</name>
</gene>
<dbReference type="Proteomes" id="UP000014585">
    <property type="component" value="Unassembled WGS sequence"/>
</dbReference>
<dbReference type="AlphaFoldDB" id="S3JUT1"/>
<evidence type="ECO:0000313" key="1">
    <source>
        <dbReference type="EMBL" id="EPF16909.1"/>
    </source>
</evidence>
<proteinExistence type="predicted"/>
<name>S3JUT1_9ENTR</name>
<comment type="caution">
    <text evidence="1">The sequence shown here is derived from an EMBL/GenBank/DDBJ whole genome shotgun (WGS) entry which is preliminary data.</text>
</comment>
<reference evidence="1 2" key="1">
    <citation type="submission" date="2013-04" db="EMBL/GenBank/DDBJ databases">
        <authorList>
            <person name="Weinstock G."/>
            <person name="Sodergren E."/>
            <person name="Lobos E.A."/>
            <person name="Fulton L."/>
            <person name="Fulton R."/>
            <person name="Courtney L."/>
            <person name="Fronick C."/>
            <person name="O'Laughlin M."/>
            <person name="Godfrey J."/>
            <person name="Wilson R.M."/>
            <person name="Miner T."/>
            <person name="Farmer C."/>
            <person name="Delehaunty K."/>
            <person name="Cordes M."/>
            <person name="Minx P."/>
            <person name="Tomlinson C."/>
            <person name="Chen J."/>
            <person name="Wollam A."/>
            <person name="Pepin K.H."/>
            <person name="Palsikar V.B."/>
            <person name="Zhang X."/>
            <person name="Suruliraj S."/>
            <person name="Perna N.T."/>
            <person name="Plunkett G."/>
            <person name="Warren W."/>
            <person name="Mitreva M."/>
            <person name="Mardis E.R."/>
            <person name="Wilson R.K."/>
        </authorList>
    </citation>
    <scope>NUCLEOTIDE SEQUENCE [LARGE SCALE GENOMIC DNA]</scope>
    <source>
        <strain evidence="1 2">DSM 4568</strain>
    </source>
</reference>
<sequence>MEIAFLFYQNLLIKSLKAAAKIIKNSSAIFDSCFFFPTGRK</sequence>
<protein>
    <submittedName>
        <fullName evidence="1">Uncharacterized protein</fullName>
    </submittedName>
</protein>
<organism evidence="1 2">
    <name type="scientific">Cedecea davisae DSM 4568</name>
    <dbReference type="NCBI Taxonomy" id="566551"/>
    <lineage>
        <taxon>Bacteria</taxon>
        <taxon>Pseudomonadati</taxon>
        <taxon>Pseudomonadota</taxon>
        <taxon>Gammaproteobacteria</taxon>
        <taxon>Enterobacterales</taxon>
        <taxon>Enterobacteriaceae</taxon>
        <taxon>Cedecea</taxon>
    </lineage>
</organism>
<accession>S3JUT1</accession>